<accession>A0A9W7Y3Q8</accession>
<keyword evidence="3 11" id="KW-0808">Transferase</keyword>
<evidence type="ECO:0000256" key="1">
    <source>
        <dbReference type="ARBA" id="ARBA00012513"/>
    </source>
</evidence>
<evidence type="ECO:0000256" key="5">
    <source>
        <dbReference type="ARBA" id="ARBA00022777"/>
    </source>
</evidence>
<name>A0A9W7Y3Q8_9FUNG</name>
<proteinExistence type="predicted"/>
<gene>
    <name evidence="11" type="primary">AKL1</name>
    <name evidence="11" type="ORF">LPJ61_005054</name>
</gene>
<comment type="catalytic activity">
    <reaction evidence="7">
        <text>L-threonyl-[protein] + ATP = O-phospho-L-threonyl-[protein] + ADP + H(+)</text>
        <dbReference type="Rhea" id="RHEA:46608"/>
        <dbReference type="Rhea" id="RHEA-COMP:11060"/>
        <dbReference type="Rhea" id="RHEA-COMP:11605"/>
        <dbReference type="ChEBI" id="CHEBI:15378"/>
        <dbReference type="ChEBI" id="CHEBI:30013"/>
        <dbReference type="ChEBI" id="CHEBI:30616"/>
        <dbReference type="ChEBI" id="CHEBI:61977"/>
        <dbReference type="ChEBI" id="CHEBI:456216"/>
        <dbReference type="EC" id="2.7.11.1"/>
    </reaction>
</comment>
<evidence type="ECO:0000256" key="8">
    <source>
        <dbReference type="ARBA" id="ARBA00048679"/>
    </source>
</evidence>
<evidence type="ECO:0000256" key="3">
    <source>
        <dbReference type="ARBA" id="ARBA00022679"/>
    </source>
</evidence>
<dbReference type="SMART" id="SM00220">
    <property type="entry name" value="S_TKc"/>
    <property type="match status" value="1"/>
</dbReference>
<comment type="catalytic activity">
    <reaction evidence="8">
        <text>L-seryl-[protein] + ATP = O-phospho-L-seryl-[protein] + ADP + H(+)</text>
        <dbReference type="Rhea" id="RHEA:17989"/>
        <dbReference type="Rhea" id="RHEA-COMP:9863"/>
        <dbReference type="Rhea" id="RHEA-COMP:11604"/>
        <dbReference type="ChEBI" id="CHEBI:15378"/>
        <dbReference type="ChEBI" id="CHEBI:29999"/>
        <dbReference type="ChEBI" id="CHEBI:30616"/>
        <dbReference type="ChEBI" id="CHEBI:83421"/>
        <dbReference type="ChEBI" id="CHEBI:456216"/>
        <dbReference type="EC" id="2.7.11.1"/>
    </reaction>
</comment>
<evidence type="ECO:0000256" key="7">
    <source>
        <dbReference type="ARBA" id="ARBA00047899"/>
    </source>
</evidence>
<dbReference type="PROSITE" id="PS50011">
    <property type="entry name" value="PROTEIN_KINASE_DOM"/>
    <property type="match status" value="1"/>
</dbReference>
<evidence type="ECO:0000313" key="12">
    <source>
        <dbReference type="Proteomes" id="UP001143981"/>
    </source>
</evidence>
<dbReference type="GO" id="GO:0000147">
    <property type="term" value="P:actin cortical patch assembly"/>
    <property type="evidence" value="ECO:0007669"/>
    <property type="project" value="TreeGrafter"/>
</dbReference>
<evidence type="ECO:0000256" key="6">
    <source>
        <dbReference type="ARBA" id="ARBA00022840"/>
    </source>
</evidence>
<evidence type="ECO:0000256" key="4">
    <source>
        <dbReference type="ARBA" id="ARBA00022741"/>
    </source>
</evidence>
<evidence type="ECO:0000256" key="2">
    <source>
        <dbReference type="ARBA" id="ARBA00022527"/>
    </source>
</evidence>
<feature type="region of interest" description="Disordered" evidence="9">
    <location>
        <begin position="1"/>
        <end position="22"/>
    </location>
</feature>
<dbReference type="EC" id="2.7.11.1" evidence="1"/>
<reference evidence="11" key="1">
    <citation type="submission" date="2022-07" db="EMBL/GenBank/DDBJ databases">
        <title>Phylogenomic reconstructions and comparative analyses of Kickxellomycotina fungi.</title>
        <authorList>
            <person name="Reynolds N.K."/>
            <person name="Stajich J.E."/>
            <person name="Barry K."/>
            <person name="Grigoriev I.V."/>
            <person name="Crous P."/>
            <person name="Smith M.E."/>
        </authorList>
    </citation>
    <scope>NUCLEOTIDE SEQUENCE</scope>
    <source>
        <strain evidence="11">BCRC 34381</strain>
    </source>
</reference>
<dbReference type="OrthoDB" id="2018507at2759"/>
<comment type="caution">
    <text evidence="11">The sequence shown here is derived from an EMBL/GenBank/DDBJ whole genome shotgun (WGS) entry which is preliminary data.</text>
</comment>
<feature type="domain" description="Protein kinase" evidence="10">
    <location>
        <begin position="39"/>
        <end position="185"/>
    </location>
</feature>
<keyword evidence="4" id="KW-0547">Nucleotide-binding</keyword>
<keyword evidence="6" id="KW-0067">ATP-binding</keyword>
<feature type="compositionally biased region" description="Polar residues" evidence="9">
    <location>
        <begin position="7"/>
        <end position="16"/>
    </location>
</feature>
<dbReference type="GO" id="GO:0005737">
    <property type="term" value="C:cytoplasm"/>
    <property type="evidence" value="ECO:0007669"/>
    <property type="project" value="TreeGrafter"/>
</dbReference>
<dbReference type="SUPFAM" id="SSF56112">
    <property type="entry name" value="Protein kinase-like (PK-like)"/>
    <property type="match status" value="1"/>
</dbReference>
<keyword evidence="2 11" id="KW-0723">Serine/threonine-protein kinase</keyword>
<dbReference type="GO" id="GO:0007015">
    <property type="term" value="P:actin filament organization"/>
    <property type="evidence" value="ECO:0007669"/>
    <property type="project" value="TreeGrafter"/>
</dbReference>
<dbReference type="Pfam" id="PF00069">
    <property type="entry name" value="Pkinase"/>
    <property type="match status" value="1"/>
</dbReference>
<evidence type="ECO:0000259" key="10">
    <source>
        <dbReference type="PROSITE" id="PS50011"/>
    </source>
</evidence>
<sequence length="185" mass="20149">MALLLDTATSGPNSTAAERGTPEGHYVQGTVLQVGELSCVVKQFLASGGYAHVYTVTLMHDGATRVLKHIPLGDEPERRRRAEQEIDYTKRLQGHANIVALEAAEITDGGAFILMEHCSGDVLSLMGASTDRMLDEATVLHIFYDVCKAVAHMHYQQEPLLHRDLKVENILAAAAADGVHTVYKL</sequence>
<keyword evidence="5 11" id="KW-0418">Kinase</keyword>
<dbReference type="AlphaFoldDB" id="A0A9W7Y3Q8"/>
<feature type="non-terminal residue" evidence="11">
    <location>
        <position position="185"/>
    </location>
</feature>
<dbReference type="Gene3D" id="1.10.510.10">
    <property type="entry name" value="Transferase(Phosphotransferase) domain 1"/>
    <property type="match status" value="1"/>
</dbReference>
<protein>
    <recommendedName>
        <fullName evidence="1">non-specific serine/threonine protein kinase</fullName>
        <ecNumber evidence="1">2.7.11.1</ecNumber>
    </recommendedName>
</protein>
<dbReference type="PANTHER" id="PTHR22967:SF57">
    <property type="entry name" value="AUXILIN, ISOFORM A-RELATED"/>
    <property type="match status" value="1"/>
</dbReference>
<dbReference type="EMBL" id="JANBOI010001446">
    <property type="protein sequence ID" value="KAJ1726634.1"/>
    <property type="molecule type" value="Genomic_DNA"/>
</dbReference>
<dbReference type="GO" id="GO:0004674">
    <property type="term" value="F:protein serine/threonine kinase activity"/>
    <property type="evidence" value="ECO:0007669"/>
    <property type="project" value="UniProtKB-KW"/>
</dbReference>
<evidence type="ECO:0000313" key="11">
    <source>
        <dbReference type="EMBL" id="KAJ1726634.1"/>
    </source>
</evidence>
<dbReference type="GO" id="GO:0005524">
    <property type="term" value="F:ATP binding"/>
    <property type="evidence" value="ECO:0007669"/>
    <property type="project" value="UniProtKB-KW"/>
</dbReference>
<dbReference type="InterPro" id="IPR000719">
    <property type="entry name" value="Prot_kinase_dom"/>
</dbReference>
<keyword evidence="12" id="KW-1185">Reference proteome</keyword>
<evidence type="ECO:0000256" key="9">
    <source>
        <dbReference type="SAM" id="MobiDB-lite"/>
    </source>
</evidence>
<dbReference type="PANTHER" id="PTHR22967">
    <property type="entry name" value="SERINE/THREONINE PROTEIN KINASE"/>
    <property type="match status" value="1"/>
</dbReference>
<dbReference type="Proteomes" id="UP001143981">
    <property type="component" value="Unassembled WGS sequence"/>
</dbReference>
<dbReference type="InterPro" id="IPR011009">
    <property type="entry name" value="Kinase-like_dom_sf"/>
</dbReference>
<organism evidence="11 12">
    <name type="scientific">Coemansia biformis</name>
    <dbReference type="NCBI Taxonomy" id="1286918"/>
    <lineage>
        <taxon>Eukaryota</taxon>
        <taxon>Fungi</taxon>
        <taxon>Fungi incertae sedis</taxon>
        <taxon>Zoopagomycota</taxon>
        <taxon>Kickxellomycotina</taxon>
        <taxon>Kickxellomycetes</taxon>
        <taxon>Kickxellales</taxon>
        <taxon>Kickxellaceae</taxon>
        <taxon>Coemansia</taxon>
    </lineage>
</organism>